<reference evidence="1 2" key="1">
    <citation type="submission" date="2019-03" db="EMBL/GenBank/DDBJ databases">
        <title>Deep-cultivation of Planctomycetes and their phenomic and genomic characterization uncovers novel biology.</title>
        <authorList>
            <person name="Wiegand S."/>
            <person name="Jogler M."/>
            <person name="Boedeker C."/>
            <person name="Pinto D."/>
            <person name="Vollmers J."/>
            <person name="Rivas-Marin E."/>
            <person name="Kohn T."/>
            <person name="Peeters S.H."/>
            <person name="Heuer A."/>
            <person name="Rast P."/>
            <person name="Oberbeckmann S."/>
            <person name="Bunk B."/>
            <person name="Jeske O."/>
            <person name="Meyerdierks A."/>
            <person name="Storesund J.E."/>
            <person name="Kallscheuer N."/>
            <person name="Luecker S."/>
            <person name="Lage O.M."/>
            <person name="Pohl T."/>
            <person name="Merkel B.J."/>
            <person name="Hornburger P."/>
            <person name="Mueller R.-W."/>
            <person name="Bruemmer F."/>
            <person name="Labrenz M."/>
            <person name="Spormann A.M."/>
            <person name="Op den Camp H."/>
            <person name="Overmann J."/>
            <person name="Amann R."/>
            <person name="Jetten M.S.M."/>
            <person name="Mascher T."/>
            <person name="Medema M.H."/>
            <person name="Devos D.P."/>
            <person name="Kaster A.-K."/>
            <person name="Ovreas L."/>
            <person name="Rohde M."/>
            <person name="Galperin M.Y."/>
            <person name="Jogler C."/>
        </authorList>
    </citation>
    <scope>NUCLEOTIDE SEQUENCE [LARGE SCALE GENOMIC DNA]</scope>
    <source>
        <strain evidence="1 2">Enr13</strain>
    </source>
</reference>
<protein>
    <submittedName>
        <fullName evidence="1">Uncharacterized protein</fullName>
    </submittedName>
</protein>
<dbReference type="RefSeq" id="WP_145389483.1">
    <property type="nucleotide sequence ID" value="NZ_CP037423.1"/>
</dbReference>
<organism evidence="1 2">
    <name type="scientific">Stieleria neptunia</name>
    <dbReference type="NCBI Taxonomy" id="2527979"/>
    <lineage>
        <taxon>Bacteria</taxon>
        <taxon>Pseudomonadati</taxon>
        <taxon>Planctomycetota</taxon>
        <taxon>Planctomycetia</taxon>
        <taxon>Pirellulales</taxon>
        <taxon>Pirellulaceae</taxon>
        <taxon>Stieleria</taxon>
    </lineage>
</organism>
<dbReference type="KEGG" id="snep:Enr13x_51700"/>
<dbReference type="OrthoDB" id="9817120at2"/>
<dbReference type="Proteomes" id="UP000319004">
    <property type="component" value="Chromosome"/>
</dbReference>
<gene>
    <name evidence="1" type="ORF">Enr13x_51700</name>
</gene>
<keyword evidence="2" id="KW-1185">Reference proteome</keyword>
<evidence type="ECO:0000313" key="2">
    <source>
        <dbReference type="Proteomes" id="UP000319004"/>
    </source>
</evidence>
<name>A0A518HX06_9BACT</name>
<evidence type="ECO:0000313" key="1">
    <source>
        <dbReference type="EMBL" id="QDV45294.1"/>
    </source>
</evidence>
<dbReference type="EMBL" id="CP037423">
    <property type="protein sequence ID" value="QDV45294.1"/>
    <property type="molecule type" value="Genomic_DNA"/>
</dbReference>
<accession>A0A518HX06</accession>
<sequence>MIDLTSPIVRAELPLAKSLAIHGKPGEAISMLETTLSERESTLDRVALLVAIAGILHWDYRDSEAISLFDERIMPLTNKIPEKSRIAVEYNRSDISHSLLQADDFYGMFDRALIADVNLWDYQSYFEVFAAREKGKRYESLPSIWRELLRCYHQGCWRPHRLASAIMSRECMDLGWPHESVFHAVIADDKQIATQLGDTLLVQGTPEVIENCTKKWMECTNLRRHFIIGCEMLDQFYDAIPDTWFGSVFDRLCSKACESSDDRLKQIAISRAWDTLAKLSWRLDSSQAEKLVRSAIQHPIWLAPVEGRNQVLTVRDKMMQSLTHCSDKISPACYTELIDASLPLALDRKQHTDYPDAINLLCSLADAGDEEAKQRLRASLFPSGQPLDEYRLQVIGKFGAEISNPEALSADARNVANRVRQQVQTCPLGQEVKTEAGSFGVFTIQKGDRKLAVQMAGTVYLNAILRHRKHLAKDSLEALLSAIVDMIREPENLISNKVQLVQAIKSIGDTCSDEQAKCIFEVLAPISSGEVTEPPSSMSSAEAENPLNPFRVATGNPSDLQGVSIYTLACIDRDKPGVFGGALDGIIEKGLTSHQAQVRALALAAAREKPTLSEAEFTAIIMSTRDHDPTVANAAFCALANKKSLKLNRPQWRLLIHSSGLASRSDAVVLRRAAAYCCAKLRGYLSIKSLHRDLDAVLIALSNDKCASVRRQLLGCDLS</sequence>
<dbReference type="AlphaFoldDB" id="A0A518HX06"/>
<proteinExistence type="predicted"/>